<evidence type="ECO:0000256" key="4">
    <source>
        <dbReference type="SAM" id="Coils"/>
    </source>
</evidence>
<proteinExistence type="predicted"/>
<evidence type="ECO:0000256" key="2">
    <source>
        <dbReference type="ARBA" id="ARBA00023204"/>
    </source>
</evidence>
<evidence type="ECO:0000256" key="3">
    <source>
        <dbReference type="ARBA" id="ARBA00023236"/>
    </source>
</evidence>
<dbReference type="Proteomes" id="UP001500909">
    <property type="component" value="Unassembled WGS sequence"/>
</dbReference>
<dbReference type="RefSeq" id="WP_346096704.1">
    <property type="nucleotide sequence ID" value="NZ_BAAABY010000030.1"/>
</dbReference>
<feature type="coiled-coil region" evidence="4">
    <location>
        <begin position="260"/>
        <end position="330"/>
    </location>
</feature>
<keyword evidence="6" id="KW-1185">Reference proteome</keyword>
<comment type="caution">
    <text evidence="5">The sequence shown here is derived from an EMBL/GenBank/DDBJ whole genome shotgun (WGS) entry which is preliminary data.</text>
</comment>
<dbReference type="PANTHER" id="PTHR32182:SF0">
    <property type="entry name" value="DNA REPLICATION AND REPAIR PROTEIN RECF"/>
    <property type="match status" value="1"/>
</dbReference>
<sequence>MSMVQEEALLETRIADKAGVHVEDVRDVFTEYGLPLVISPARPRSLRVHRLRVAGERTGDVEPGPFDATLCFSASLTALVASNFRGKTSVLELLTWCLRGTPRSEMQVRVRSWLRHVDLDATVAGEPMAFRLDLVDGEITEAVVLTAGDPAALADLRAPDSDRGITALLRASSTDSYAEQIAGLMLGRMDLQPLVNSFKETSTQTHGWPAYFGAIYLPAGGNKALLGEVTKNGLPGRLLQVFLDLPAAAALTRVKTVHDVRVAEDKARRTAAAAEAAERAAERERLQTDLARAHEELSRLLPEGDDDASLVDLARDAVQLARTLADAQDEWDEALRVFRRARTERQQAAKLLNDVTESATARLLFHGLNPTSCPRCDQAIDNERRRQERHARTCAVCTREVPGDDTQPQEVTAEAQARLETSTVAEATAKQALEQAEANVYGLTQQMEVAQERLRRAQSAADLPARLAAQENVLRLEGALSVFREPDEPIIDEAEARAISVLRAAAKLLEQDSKNAAEALFREVNKEIADLATLFGVPSLEAVAIDRGARLRIYPLGSEQEWFQDQTPGARLRLRIAVAIALLRVGRRYGVSTHPGLLLIDSPKSEEMQSADARKLFTELAAVAADSDLQVVITTADFDLAHATLPADSIRQAEAGAPLW</sequence>
<keyword evidence="1" id="KW-0227">DNA damage</keyword>
<protein>
    <recommendedName>
        <fullName evidence="7">Rad50/SbcC-type AAA domain-containing protein</fullName>
    </recommendedName>
</protein>
<evidence type="ECO:0000256" key="1">
    <source>
        <dbReference type="ARBA" id="ARBA00022763"/>
    </source>
</evidence>
<gene>
    <name evidence="5" type="ORF">GCM10010361_42890</name>
</gene>
<organism evidence="5 6">
    <name type="scientific">Streptomyces olivaceiscleroticus</name>
    <dbReference type="NCBI Taxonomy" id="68245"/>
    <lineage>
        <taxon>Bacteria</taxon>
        <taxon>Bacillati</taxon>
        <taxon>Actinomycetota</taxon>
        <taxon>Actinomycetes</taxon>
        <taxon>Kitasatosporales</taxon>
        <taxon>Streptomycetaceae</taxon>
        <taxon>Streptomyces</taxon>
    </lineage>
</organism>
<reference evidence="5 6" key="1">
    <citation type="journal article" date="2019" name="Int. J. Syst. Evol. Microbiol.">
        <title>The Global Catalogue of Microorganisms (GCM) 10K type strain sequencing project: providing services to taxonomists for standard genome sequencing and annotation.</title>
        <authorList>
            <consortium name="The Broad Institute Genomics Platform"/>
            <consortium name="The Broad Institute Genome Sequencing Center for Infectious Disease"/>
            <person name="Wu L."/>
            <person name="Ma J."/>
        </authorList>
    </citation>
    <scope>NUCLEOTIDE SEQUENCE [LARGE SCALE GENOMIC DNA]</scope>
    <source>
        <strain evidence="5 6">JCM 4805</strain>
    </source>
</reference>
<evidence type="ECO:0000313" key="5">
    <source>
        <dbReference type="EMBL" id="GAA0473960.1"/>
    </source>
</evidence>
<dbReference type="SUPFAM" id="SSF52540">
    <property type="entry name" value="P-loop containing nucleoside triphosphate hydrolases"/>
    <property type="match status" value="1"/>
</dbReference>
<keyword evidence="4" id="KW-0175">Coiled coil</keyword>
<keyword evidence="2" id="KW-0234">DNA repair</keyword>
<evidence type="ECO:0008006" key="7">
    <source>
        <dbReference type="Google" id="ProtNLM"/>
    </source>
</evidence>
<dbReference type="InterPro" id="IPR027417">
    <property type="entry name" value="P-loop_NTPase"/>
</dbReference>
<name>A0ABN1ADX2_9ACTN</name>
<evidence type="ECO:0000313" key="6">
    <source>
        <dbReference type="Proteomes" id="UP001500909"/>
    </source>
</evidence>
<dbReference type="EMBL" id="BAAABY010000030">
    <property type="protein sequence ID" value="GAA0473960.1"/>
    <property type="molecule type" value="Genomic_DNA"/>
</dbReference>
<dbReference type="PANTHER" id="PTHR32182">
    <property type="entry name" value="DNA REPLICATION AND REPAIR PROTEIN RECF"/>
    <property type="match status" value="1"/>
</dbReference>
<accession>A0ABN1ADX2</accession>
<keyword evidence="3" id="KW-0742">SOS response</keyword>